<dbReference type="EMBL" id="QRBI01000096">
    <property type="protein sequence ID" value="RMC18606.1"/>
    <property type="molecule type" value="Genomic_DNA"/>
</dbReference>
<evidence type="ECO:0000313" key="2">
    <source>
        <dbReference type="Proteomes" id="UP000269221"/>
    </source>
</evidence>
<reference evidence="1 2" key="1">
    <citation type="submission" date="2018-07" db="EMBL/GenBank/DDBJ databases">
        <title>A high quality draft genome assembly of the barn swallow (H. rustica rustica).</title>
        <authorList>
            <person name="Formenti G."/>
            <person name="Chiara M."/>
            <person name="Poveda L."/>
            <person name="Francoijs K.-J."/>
            <person name="Bonisoli-Alquati A."/>
            <person name="Canova L."/>
            <person name="Gianfranceschi L."/>
            <person name="Horner D.S."/>
            <person name="Saino N."/>
        </authorList>
    </citation>
    <scope>NUCLEOTIDE SEQUENCE [LARGE SCALE GENOMIC DNA]</scope>
    <source>
        <strain evidence="1">Chelidonia</strain>
        <tissue evidence="1">Blood</tissue>
    </source>
</reference>
<evidence type="ECO:0000313" key="1">
    <source>
        <dbReference type="EMBL" id="RMC18606.1"/>
    </source>
</evidence>
<accession>A0A3M0L0M3</accession>
<dbReference type="AlphaFoldDB" id="A0A3M0L0M3"/>
<organism evidence="1 2">
    <name type="scientific">Hirundo rustica rustica</name>
    <dbReference type="NCBI Taxonomy" id="333673"/>
    <lineage>
        <taxon>Eukaryota</taxon>
        <taxon>Metazoa</taxon>
        <taxon>Chordata</taxon>
        <taxon>Craniata</taxon>
        <taxon>Vertebrata</taxon>
        <taxon>Euteleostomi</taxon>
        <taxon>Archelosauria</taxon>
        <taxon>Archosauria</taxon>
        <taxon>Dinosauria</taxon>
        <taxon>Saurischia</taxon>
        <taxon>Theropoda</taxon>
        <taxon>Coelurosauria</taxon>
        <taxon>Aves</taxon>
        <taxon>Neognathae</taxon>
        <taxon>Neoaves</taxon>
        <taxon>Telluraves</taxon>
        <taxon>Australaves</taxon>
        <taxon>Passeriformes</taxon>
        <taxon>Sylvioidea</taxon>
        <taxon>Hirundinidae</taxon>
        <taxon>Hirundo</taxon>
    </lineage>
</organism>
<sequence>MEALCSALEGEVSTFVRHMQRCQEGFNLHSLYHVLLLLPRSPLGQVESWQHLQRFAHCQPGVASSYVDWLASYLQHLSTLKERFDARAVVSLSAGEGPGLARPWQSSGMGARRREAALAKEQQKSLELEKYHHSILEADWLLEPEVRPILIWRIEEVAFGNKVGKTDGEEPNSLFYVNQELKTVMWEGDWTEDSLEDWASVPVPLCLSARLQQTHGPVAEV</sequence>
<dbReference type="Proteomes" id="UP000269221">
    <property type="component" value="Unassembled WGS sequence"/>
</dbReference>
<keyword evidence="2" id="KW-1185">Reference proteome</keyword>
<dbReference type="OrthoDB" id="9949627at2759"/>
<proteinExistence type="predicted"/>
<comment type="caution">
    <text evidence="1">The sequence shown here is derived from an EMBL/GenBank/DDBJ whole genome shotgun (WGS) entry which is preliminary data.</text>
</comment>
<name>A0A3M0L0M3_HIRRU</name>
<protein>
    <submittedName>
        <fullName evidence="1">Uncharacterized protein</fullName>
    </submittedName>
</protein>
<gene>
    <name evidence="1" type="ORF">DUI87_04501</name>
</gene>